<keyword evidence="4" id="KW-0547">Nucleotide-binding</keyword>
<dbReference type="AlphaFoldDB" id="D8R789"/>
<dbReference type="PANTHER" id="PTHR48006:SF102">
    <property type="entry name" value="LEUCINE-RICH REPEAT-CONTAINING PROTEIN DDB_G0281931-RELATED"/>
    <property type="match status" value="1"/>
</dbReference>
<dbReference type="SUPFAM" id="SSF56112">
    <property type="entry name" value="Protein kinase-like (PK-like)"/>
    <property type="match status" value="1"/>
</dbReference>
<dbReference type="Proteomes" id="UP000001514">
    <property type="component" value="Unassembled WGS sequence"/>
</dbReference>
<dbReference type="PROSITE" id="PS50011">
    <property type="entry name" value="PROTEIN_KINASE_DOM"/>
    <property type="match status" value="1"/>
</dbReference>
<evidence type="ECO:0000256" key="7">
    <source>
        <dbReference type="ARBA" id="ARBA00047899"/>
    </source>
</evidence>
<dbReference type="InterPro" id="IPR051824">
    <property type="entry name" value="LRR_Rcpt-Like_S/T_Kinase"/>
</dbReference>
<dbReference type="EMBL" id="GL377573">
    <property type="protein sequence ID" value="EFJ31481.1"/>
    <property type="molecule type" value="Genomic_DNA"/>
</dbReference>
<evidence type="ECO:0000256" key="5">
    <source>
        <dbReference type="ARBA" id="ARBA00022777"/>
    </source>
</evidence>
<keyword evidence="6" id="KW-0067">ATP-binding</keyword>
<reference evidence="11 12" key="1">
    <citation type="journal article" date="2011" name="Science">
        <title>The Selaginella genome identifies genetic changes associated with the evolution of vascular plants.</title>
        <authorList>
            <person name="Banks J.A."/>
            <person name="Nishiyama T."/>
            <person name="Hasebe M."/>
            <person name="Bowman J.L."/>
            <person name="Gribskov M."/>
            <person name="dePamphilis C."/>
            <person name="Albert V.A."/>
            <person name="Aono N."/>
            <person name="Aoyama T."/>
            <person name="Ambrose B.A."/>
            <person name="Ashton N.W."/>
            <person name="Axtell M.J."/>
            <person name="Barker E."/>
            <person name="Barker M.S."/>
            <person name="Bennetzen J.L."/>
            <person name="Bonawitz N.D."/>
            <person name="Chapple C."/>
            <person name="Cheng C."/>
            <person name="Correa L.G."/>
            <person name="Dacre M."/>
            <person name="DeBarry J."/>
            <person name="Dreyer I."/>
            <person name="Elias M."/>
            <person name="Engstrom E.M."/>
            <person name="Estelle M."/>
            <person name="Feng L."/>
            <person name="Finet C."/>
            <person name="Floyd S.K."/>
            <person name="Frommer W.B."/>
            <person name="Fujita T."/>
            <person name="Gramzow L."/>
            <person name="Gutensohn M."/>
            <person name="Harholt J."/>
            <person name="Hattori M."/>
            <person name="Heyl A."/>
            <person name="Hirai T."/>
            <person name="Hiwatashi Y."/>
            <person name="Ishikawa M."/>
            <person name="Iwata M."/>
            <person name="Karol K.G."/>
            <person name="Koehler B."/>
            <person name="Kolukisaoglu U."/>
            <person name="Kubo M."/>
            <person name="Kurata T."/>
            <person name="Lalonde S."/>
            <person name="Li K."/>
            <person name="Li Y."/>
            <person name="Litt A."/>
            <person name="Lyons E."/>
            <person name="Manning G."/>
            <person name="Maruyama T."/>
            <person name="Michael T.P."/>
            <person name="Mikami K."/>
            <person name="Miyazaki S."/>
            <person name="Morinaga S."/>
            <person name="Murata T."/>
            <person name="Mueller-Roeber B."/>
            <person name="Nelson D.R."/>
            <person name="Obara M."/>
            <person name="Oguri Y."/>
            <person name="Olmstead R.G."/>
            <person name="Onodera N."/>
            <person name="Petersen B.L."/>
            <person name="Pils B."/>
            <person name="Prigge M."/>
            <person name="Rensing S.A."/>
            <person name="Riano-Pachon D.M."/>
            <person name="Roberts A.W."/>
            <person name="Sato Y."/>
            <person name="Scheller H.V."/>
            <person name="Schulz B."/>
            <person name="Schulz C."/>
            <person name="Shakirov E.V."/>
            <person name="Shibagaki N."/>
            <person name="Shinohara N."/>
            <person name="Shippen D.E."/>
            <person name="Soerensen I."/>
            <person name="Sotooka R."/>
            <person name="Sugimoto N."/>
            <person name="Sugita M."/>
            <person name="Sumikawa N."/>
            <person name="Tanurdzic M."/>
            <person name="Theissen G."/>
            <person name="Ulvskov P."/>
            <person name="Wakazuki S."/>
            <person name="Weng J.K."/>
            <person name="Willats W.W."/>
            <person name="Wipf D."/>
            <person name="Wolf P.G."/>
            <person name="Yang L."/>
            <person name="Zimmer A.D."/>
            <person name="Zhu Q."/>
            <person name="Mitros T."/>
            <person name="Hellsten U."/>
            <person name="Loque D."/>
            <person name="Otillar R."/>
            <person name="Salamov A."/>
            <person name="Schmutz J."/>
            <person name="Shapiro H."/>
            <person name="Lindquist E."/>
            <person name="Lucas S."/>
            <person name="Rokhsar D."/>
            <person name="Grigoriev I.V."/>
        </authorList>
    </citation>
    <scope>NUCLEOTIDE SEQUENCE [LARGE SCALE GENOMIC DNA]</scope>
</reference>
<dbReference type="HOGENOM" id="CLU_000288_21_4_1"/>
<evidence type="ECO:0000256" key="2">
    <source>
        <dbReference type="ARBA" id="ARBA00022527"/>
    </source>
</evidence>
<dbReference type="GO" id="GO:0005524">
    <property type="term" value="F:ATP binding"/>
    <property type="evidence" value="ECO:0007669"/>
    <property type="project" value="UniProtKB-KW"/>
</dbReference>
<dbReference type="Pfam" id="PF07714">
    <property type="entry name" value="PK_Tyr_Ser-Thr"/>
    <property type="match status" value="1"/>
</dbReference>
<dbReference type="PANTHER" id="PTHR48006">
    <property type="entry name" value="LEUCINE-RICH REPEAT-CONTAINING PROTEIN DDB_G0281931-RELATED"/>
    <property type="match status" value="1"/>
</dbReference>
<dbReference type="FunFam" id="1.10.510.10:FF:000095">
    <property type="entry name" value="protein STRUBBELIG-RECEPTOR FAMILY 8"/>
    <property type="match status" value="1"/>
</dbReference>
<feature type="region of interest" description="Disordered" evidence="9">
    <location>
        <begin position="21"/>
        <end position="51"/>
    </location>
</feature>
<evidence type="ECO:0000256" key="1">
    <source>
        <dbReference type="ARBA" id="ARBA00012513"/>
    </source>
</evidence>
<dbReference type="InterPro" id="IPR000719">
    <property type="entry name" value="Prot_kinase_dom"/>
</dbReference>
<dbReference type="eggNOG" id="KOG1187">
    <property type="taxonomic scope" value="Eukaryota"/>
</dbReference>
<dbReference type="OMA" id="IFRRWSK"/>
<keyword evidence="12" id="KW-1185">Reference proteome</keyword>
<evidence type="ECO:0000256" key="6">
    <source>
        <dbReference type="ARBA" id="ARBA00022840"/>
    </source>
</evidence>
<name>D8R789_SELML</name>
<gene>
    <name evidence="11" type="ORF">SELMODRAFT_408118</name>
</gene>
<organism evidence="12">
    <name type="scientific">Selaginella moellendorffii</name>
    <name type="common">Spikemoss</name>
    <dbReference type="NCBI Taxonomy" id="88036"/>
    <lineage>
        <taxon>Eukaryota</taxon>
        <taxon>Viridiplantae</taxon>
        <taxon>Streptophyta</taxon>
        <taxon>Embryophyta</taxon>
        <taxon>Tracheophyta</taxon>
        <taxon>Lycopodiopsida</taxon>
        <taxon>Selaginellales</taxon>
        <taxon>Selaginellaceae</taxon>
        <taxon>Selaginella</taxon>
    </lineage>
</organism>
<dbReference type="EC" id="2.7.11.1" evidence="1"/>
<feature type="domain" description="Protein kinase" evidence="10">
    <location>
        <begin position="1"/>
        <end position="314"/>
    </location>
</feature>
<sequence>MATKVIKAFLMGSIFRRWSKSSKCGGNKTQIEDHRDSAATSDDNSEPLPSESGTACVYWGQLPDGTQIAVKRLRSGSSLNSDKEFAEEAGKMGKMLHKNVMRLRGYCVERDERILVYSYMPNSSLLAHLHGAFSYDNLLDWRKRVRIALGCAEGLAYLHHSANPPMIHGNIKASNILLTDDFQPLYTDYGIAALMKKPALKVKVALGYTAPECSSGEAATLQSDVFSFGILLLELISGRRPTEKVEFSMKQHIVDWAEPLILEGKLDCLVDPKLQGRFVPEELKKLVFAATICAQTSSHSRPSMARVVELLQGVEKNEVASV</sequence>
<evidence type="ECO:0000256" key="4">
    <source>
        <dbReference type="ARBA" id="ARBA00022741"/>
    </source>
</evidence>
<evidence type="ECO:0000256" key="9">
    <source>
        <dbReference type="SAM" id="MobiDB-lite"/>
    </source>
</evidence>
<accession>D8R789</accession>
<dbReference type="Gene3D" id="1.10.510.10">
    <property type="entry name" value="Transferase(Phosphotransferase) domain 1"/>
    <property type="match status" value="1"/>
</dbReference>
<keyword evidence="5" id="KW-0418">Kinase</keyword>
<evidence type="ECO:0000313" key="11">
    <source>
        <dbReference type="EMBL" id="EFJ31481.1"/>
    </source>
</evidence>
<evidence type="ECO:0000256" key="3">
    <source>
        <dbReference type="ARBA" id="ARBA00022679"/>
    </source>
</evidence>
<evidence type="ECO:0000259" key="10">
    <source>
        <dbReference type="PROSITE" id="PS50011"/>
    </source>
</evidence>
<evidence type="ECO:0000313" key="12">
    <source>
        <dbReference type="Proteomes" id="UP000001514"/>
    </source>
</evidence>
<proteinExistence type="predicted"/>
<dbReference type="GO" id="GO:0004674">
    <property type="term" value="F:protein serine/threonine kinase activity"/>
    <property type="evidence" value="ECO:0007669"/>
    <property type="project" value="UniProtKB-KW"/>
</dbReference>
<dbReference type="Gene3D" id="3.30.200.20">
    <property type="entry name" value="Phosphorylase Kinase, domain 1"/>
    <property type="match status" value="1"/>
</dbReference>
<comment type="catalytic activity">
    <reaction evidence="8">
        <text>L-seryl-[protein] + ATP = O-phospho-L-seryl-[protein] + ADP + H(+)</text>
        <dbReference type="Rhea" id="RHEA:17989"/>
        <dbReference type="Rhea" id="RHEA-COMP:9863"/>
        <dbReference type="Rhea" id="RHEA-COMP:11604"/>
        <dbReference type="ChEBI" id="CHEBI:15378"/>
        <dbReference type="ChEBI" id="CHEBI:29999"/>
        <dbReference type="ChEBI" id="CHEBI:30616"/>
        <dbReference type="ChEBI" id="CHEBI:83421"/>
        <dbReference type="ChEBI" id="CHEBI:456216"/>
        <dbReference type="EC" id="2.7.11.1"/>
    </reaction>
</comment>
<keyword evidence="3" id="KW-0808">Transferase</keyword>
<dbReference type="OrthoDB" id="1913756at2759"/>
<comment type="catalytic activity">
    <reaction evidence="7">
        <text>L-threonyl-[protein] + ATP = O-phospho-L-threonyl-[protein] + ADP + H(+)</text>
        <dbReference type="Rhea" id="RHEA:46608"/>
        <dbReference type="Rhea" id="RHEA-COMP:11060"/>
        <dbReference type="Rhea" id="RHEA-COMP:11605"/>
        <dbReference type="ChEBI" id="CHEBI:15378"/>
        <dbReference type="ChEBI" id="CHEBI:30013"/>
        <dbReference type="ChEBI" id="CHEBI:30616"/>
        <dbReference type="ChEBI" id="CHEBI:61977"/>
        <dbReference type="ChEBI" id="CHEBI:456216"/>
        <dbReference type="EC" id="2.7.11.1"/>
    </reaction>
</comment>
<dbReference type="InParanoid" id="D8R789"/>
<dbReference type="InterPro" id="IPR011009">
    <property type="entry name" value="Kinase-like_dom_sf"/>
</dbReference>
<dbReference type="Gramene" id="EFJ31481">
    <property type="protein sequence ID" value="EFJ31481"/>
    <property type="gene ID" value="SELMODRAFT_408118"/>
</dbReference>
<protein>
    <recommendedName>
        <fullName evidence="1">non-specific serine/threonine protein kinase</fullName>
        <ecNumber evidence="1">2.7.11.1</ecNumber>
    </recommendedName>
</protein>
<dbReference type="InterPro" id="IPR001245">
    <property type="entry name" value="Ser-Thr/Tyr_kinase_cat_dom"/>
</dbReference>
<evidence type="ECO:0000256" key="8">
    <source>
        <dbReference type="ARBA" id="ARBA00048679"/>
    </source>
</evidence>
<keyword evidence="2" id="KW-0723">Serine/threonine-protein kinase</keyword>
<dbReference type="KEGG" id="smo:SELMODRAFT_408118"/>